<reference evidence="2" key="1">
    <citation type="journal article" date="2019" name="Int. J. Syst. Evol. Microbiol.">
        <title>The Global Catalogue of Microorganisms (GCM) 10K type strain sequencing project: providing services to taxonomists for standard genome sequencing and annotation.</title>
        <authorList>
            <consortium name="The Broad Institute Genomics Platform"/>
            <consortium name="The Broad Institute Genome Sequencing Center for Infectious Disease"/>
            <person name="Wu L."/>
            <person name="Ma J."/>
        </authorList>
    </citation>
    <scope>NUCLEOTIDE SEQUENCE [LARGE SCALE GENOMIC DNA]</scope>
    <source>
        <strain evidence="2">CCUG 64793</strain>
    </source>
</reference>
<protein>
    <submittedName>
        <fullName evidence="1">Lacal_2735 family protein</fullName>
    </submittedName>
</protein>
<proteinExistence type="predicted"/>
<accession>A0ABW3NRV8</accession>
<keyword evidence="2" id="KW-1185">Reference proteome</keyword>
<dbReference type="InterPro" id="IPR045493">
    <property type="entry name" value="DUF6435"/>
</dbReference>
<comment type="caution">
    <text evidence="1">The sequence shown here is derived from an EMBL/GenBank/DDBJ whole genome shotgun (WGS) entry which is preliminary data.</text>
</comment>
<evidence type="ECO:0000313" key="1">
    <source>
        <dbReference type="EMBL" id="MFD1095164.1"/>
    </source>
</evidence>
<dbReference type="NCBIfam" id="NF033487">
    <property type="entry name" value="Lacal_2735_fam"/>
    <property type="match status" value="1"/>
</dbReference>
<organism evidence="1 2">
    <name type="scientific">Salegentibacter chungangensis</name>
    <dbReference type="NCBI Taxonomy" id="1335724"/>
    <lineage>
        <taxon>Bacteria</taxon>
        <taxon>Pseudomonadati</taxon>
        <taxon>Bacteroidota</taxon>
        <taxon>Flavobacteriia</taxon>
        <taxon>Flavobacteriales</taxon>
        <taxon>Flavobacteriaceae</taxon>
        <taxon>Salegentibacter</taxon>
    </lineage>
</organism>
<name>A0ABW3NRV8_9FLAO</name>
<sequence length="70" mass="8611">MYRRENAEKDMFKLFENKTKEECMCDKYTQLMHRAYKLALVDKEESDRVNAKAKKILRELRRMNYDKIDS</sequence>
<gene>
    <name evidence="1" type="ORF">ACFQ3Q_05340</name>
</gene>
<evidence type="ECO:0000313" key="2">
    <source>
        <dbReference type="Proteomes" id="UP001597131"/>
    </source>
</evidence>
<dbReference type="RefSeq" id="WP_380743668.1">
    <property type="nucleotide sequence ID" value="NZ_JBHTLI010000001.1"/>
</dbReference>
<dbReference type="EMBL" id="JBHTLI010000001">
    <property type="protein sequence ID" value="MFD1095164.1"/>
    <property type="molecule type" value="Genomic_DNA"/>
</dbReference>
<dbReference type="Proteomes" id="UP001597131">
    <property type="component" value="Unassembled WGS sequence"/>
</dbReference>